<evidence type="ECO:0000256" key="1">
    <source>
        <dbReference type="ARBA" id="ARBA00022737"/>
    </source>
</evidence>
<dbReference type="PhylomeDB" id="A0A0G4HVM8"/>
<keyword evidence="4" id="KW-0732">Signal</keyword>
<dbReference type="EMBL" id="CDMZ01004059">
    <property type="protein sequence ID" value="CEM48523.1"/>
    <property type="molecule type" value="Genomic_DNA"/>
</dbReference>
<dbReference type="PROSITE" id="PS51125">
    <property type="entry name" value="NHL"/>
    <property type="match status" value="1"/>
</dbReference>
<evidence type="ECO:0000256" key="3">
    <source>
        <dbReference type="SAM" id="MobiDB-lite"/>
    </source>
</evidence>
<feature type="signal peptide" evidence="4">
    <location>
        <begin position="1"/>
        <end position="22"/>
    </location>
</feature>
<sequence length="396" mass="41441">MGRSLQCLHALCVFLISCSVGAEGPESSEVRDAPVVPHFPGSVQGLVNSFEPSLFQLGTLNTGLLGEESAEGKTETGSSSGSGDASSTGDENSEWLIFSRPEKRRVSFSRLPDCKGMYPLISAEDGIKAPSGLALDEFRATLFVADPSVEGVWAFNLTVAGGSLIAAKPGALVLKGVASKSVAVDDLGNLFVTDRHDNSIKVLTRERQLRGETSPSRVLSGQRSRVWKPAGVAVDSLSLVWTSDKPQFAVNSASSGVESEADGGEAADVKGVVEEGEAGALGGTVTSVSLLGDHIFFSTWNAQADAGRLLAIKKTGGFLFLISKVLQHPTSVASNHEDSLFIADNSKGEVFQVEASVMEPSFLEKKLTAPGVFGVSFYKHRAGSFVFGGPSAATIA</sequence>
<proteinExistence type="predicted"/>
<keyword evidence="1" id="KW-0677">Repeat</keyword>
<feature type="region of interest" description="Disordered" evidence="3">
    <location>
        <begin position="68"/>
        <end position="94"/>
    </location>
</feature>
<feature type="repeat" description="NHL" evidence="2">
    <location>
        <begin position="181"/>
        <end position="206"/>
    </location>
</feature>
<protein>
    <recommendedName>
        <fullName evidence="6">SMP-30/Gluconolactonase/LRE-like region domain-containing protein</fullName>
    </recommendedName>
</protein>
<evidence type="ECO:0000313" key="5">
    <source>
        <dbReference type="EMBL" id="CEM48523.1"/>
    </source>
</evidence>
<feature type="compositionally biased region" description="Low complexity" evidence="3">
    <location>
        <begin position="75"/>
        <end position="90"/>
    </location>
</feature>
<reference evidence="5" key="1">
    <citation type="submission" date="2014-11" db="EMBL/GenBank/DDBJ databases">
        <authorList>
            <person name="Otto D Thomas"/>
            <person name="Naeem Raeece"/>
        </authorList>
    </citation>
    <scope>NUCLEOTIDE SEQUENCE</scope>
</reference>
<evidence type="ECO:0000256" key="4">
    <source>
        <dbReference type="SAM" id="SignalP"/>
    </source>
</evidence>
<gene>
    <name evidence="5" type="ORF">Cvel_1415</name>
</gene>
<dbReference type="VEuPathDB" id="CryptoDB:Cvel_1415"/>
<dbReference type="AlphaFoldDB" id="A0A0G4HVM8"/>
<accession>A0A0G4HVM8</accession>
<dbReference type="InterPro" id="IPR001258">
    <property type="entry name" value="NHL_repeat"/>
</dbReference>
<organism evidence="5">
    <name type="scientific">Chromera velia CCMP2878</name>
    <dbReference type="NCBI Taxonomy" id="1169474"/>
    <lineage>
        <taxon>Eukaryota</taxon>
        <taxon>Sar</taxon>
        <taxon>Alveolata</taxon>
        <taxon>Colpodellida</taxon>
        <taxon>Chromeraceae</taxon>
        <taxon>Chromera</taxon>
    </lineage>
</organism>
<feature type="chain" id="PRO_5005191898" description="SMP-30/Gluconolactonase/LRE-like region domain-containing protein" evidence="4">
    <location>
        <begin position="23"/>
        <end position="396"/>
    </location>
</feature>
<evidence type="ECO:0008006" key="6">
    <source>
        <dbReference type="Google" id="ProtNLM"/>
    </source>
</evidence>
<dbReference type="PROSITE" id="PS51257">
    <property type="entry name" value="PROKAR_LIPOPROTEIN"/>
    <property type="match status" value="1"/>
</dbReference>
<dbReference type="InterPro" id="IPR011042">
    <property type="entry name" value="6-blade_b-propeller_TolB-like"/>
</dbReference>
<evidence type="ECO:0000256" key="2">
    <source>
        <dbReference type="PROSITE-ProRule" id="PRU00504"/>
    </source>
</evidence>
<dbReference type="SUPFAM" id="SSF50956">
    <property type="entry name" value="Thermostable phytase (3-phytase)"/>
    <property type="match status" value="1"/>
</dbReference>
<name>A0A0G4HVM8_9ALVE</name>
<dbReference type="Gene3D" id="2.120.10.30">
    <property type="entry name" value="TolB, C-terminal domain"/>
    <property type="match status" value="1"/>
</dbReference>
<dbReference type="SUPFAM" id="SSF75011">
    <property type="entry name" value="3-carboxy-cis,cis-mucoante lactonizing enzyme"/>
    <property type="match status" value="1"/>
</dbReference>